<comment type="caution">
    <text evidence="2">The sequence shown here is derived from an EMBL/GenBank/DDBJ whole genome shotgun (WGS) entry which is preliminary data.</text>
</comment>
<organism evidence="2 3">
    <name type="scientific">Aldrovandia affinis</name>
    <dbReference type="NCBI Taxonomy" id="143900"/>
    <lineage>
        <taxon>Eukaryota</taxon>
        <taxon>Metazoa</taxon>
        <taxon>Chordata</taxon>
        <taxon>Craniata</taxon>
        <taxon>Vertebrata</taxon>
        <taxon>Euteleostomi</taxon>
        <taxon>Actinopterygii</taxon>
        <taxon>Neopterygii</taxon>
        <taxon>Teleostei</taxon>
        <taxon>Notacanthiformes</taxon>
        <taxon>Halosauridae</taxon>
        <taxon>Aldrovandia</taxon>
    </lineage>
</organism>
<evidence type="ECO:0000256" key="1">
    <source>
        <dbReference type="SAM" id="MobiDB-lite"/>
    </source>
</evidence>
<accession>A0AAD7REM3</accession>
<keyword evidence="3" id="KW-1185">Reference proteome</keyword>
<proteinExistence type="predicted"/>
<feature type="region of interest" description="Disordered" evidence="1">
    <location>
        <begin position="55"/>
        <end position="85"/>
    </location>
</feature>
<dbReference type="AlphaFoldDB" id="A0AAD7REM3"/>
<evidence type="ECO:0000313" key="2">
    <source>
        <dbReference type="EMBL" id="KAJ8378671.1"/>
    </source>
</evidence>
<gene>
    <name evidence="2" type="ORF">AAFF_G00237200</name>
</gene>
<dbReference type="Proteomes" id="UP001221898">
    <property type="component" value="Unassembled WGS sequence"/>
</dbReference>
<dbReference type="EMBL" id="JAINUG010000314">
    <property type="protein sequence ID" value="KAJ8378671.1"/>
    <property type="molecule type" value="Genomic_DNA"/>
</dbReference>
<evidence type="ECO:0000313" key="3">
    <source>
        <dbReference type="Proteomes" id="UP001221898"/>
    </source>
</evidence>
<feature type="compositionally biased region" description="Polar residues" evidence="1">
    <location>
        <begin position="257"/>
        <end position="276"/>
    </location>
</feature>
<feature type="region of interest" description="Disordered" evidence="1">
    <location>
        <begin position="223"/>
        <end position="290"/>
    </location>
</feature>
<sequence length="290" mass="31350">MRSSSLRVDSLPSQTAAGVAEHVSLYARVWSWKSGAESRSPSRSSRPHVALRQACGGVSHPRTRGGDHRRLTSQKDLPPRSYDSGAIALRRDLRTTAGERGCDLTAHRGASRREDSNAVAGDRWPGWCPARRLEVRETDDRTVASSTRCEGAVVQRDREEARATREYLGSRCLHFQVPAPVSGPGAHVIVVLRFASEGPGTEVQQSSGGKGLTLLEQRAERTGPFVSQKKRGNKQPLPLLTPGALENSHCVPFPRKSNATGNSGETTARSVPWNGTSDGGRVAADRRGFS</sequence>
<name>A0AAD7REM3_9TELE</name>
<protein>
    <submittedName>
        <fullName evidence="2">Uncharacterized protein</fullName>
    </submittedName>
</protein>
<reference evidence="2" key="1">
    <citation type="journal article" date="2023" name="Science">
        <title>Genome structures resolve the early diversification of teleost fishes.</title>
        <authorList>
            <person name="Parey E."/>
            <person name="Louis A."/>
            <person name="Montfort J."/>
            <person name="Bouchez O."/>
            <person name="Roques C."/>
            <person name="Iampietro C."/>
            <person name="Lluch J."/>
            <person name="Castinel A."/>
            <person name="Donnadieu C."/>
            <person name="Desvignes T."/>
            <person name="Floi Bucao C."/>
            <person name="Jouanno E."/>
            <person name="Wen M."/>
            <person name="Mejri S."/>
            <person name="Dirks R."/>
            <person name="Jansen H."/>
            <person name="Henkel C."/>
            <person name="Chen W.J."/>
            <person name="Zahm M."/>
            <person name="Cabau C."/>
            <person name="Klopp C."/>
            <person name="Thompson A.W."/>
            <person name="Robinson-Rechavi M."/>
            <person name="Braasch I."/>
            <person name="Lecointre G."/>
            <person name="Bobe J."/>
            <person name="Postlethwait J.H."/>
            <person name="Berthelot C."/>
            <person name="Roest Crollius H."/>
            <person name="Guiguen Y."/>
        </authorList>
    </citation>
    <scope>NUCLEOTIDE SEQUENCE</scope>
    <source>
        <strain evidence="2">NC1722</strain>
    </source>
</reference>